<gene>
    <name evidence="3" type="ORF">ACFO6X_15760</name>
</gene>
<dbReference type="EMBL" id="JBHSHJ010000023">
    <property type="protein sequence ID" value="MFC4790432.1"/>
    <property type="molecule type" value="Genomic_DNA"/>
</dbReference>
<reference evidence="4" key="1">
    <citation type="journal article" date="2019" name="Int. J. Syst. Evol. Microbiol.">
        <title>The Global Catalogue of Microorganisms (GCM) 10K type strain sequencing project: providing services to taxonomists for standard genome sequencing and annotation.</title>
        <authorList>
            <consortium name="The Broad Institute Genomics Platform"/>
            <consortium name="The Broad Institute Genome Sequencing Center for Infectious Disease"/>
            <person name="Wu L."/>
            <person name="Ma J."/>
        </authorList>
    </citation>
    <scope>NUCLEOTIDE SEQUENCE [LARGE SCALE GENOMIC DNA]</scope>
    <source>
        <strain evidence="4">CCUG 49452</strain>
    </source>
</reference>
<accession>A0ABV9QIC2</accession>
<evidence type="ECO:0000256" key="1">
    <source>
        <dbReference type="SAM" id="MobiDB-lite"/>
    </source>
</evidence>
<feature type="region of interest" description="Disordered" evidence="1">
    <location>
        <begin position="1"/>
        <end position="22"/>
    </location>
</feature>
<keyword evidence="2" id="KW-0472">Membrane</keyword>
<sequence length="210" mass="23363">MSEACPKPENQDRTNCPERNNNENIITINVPNQKGSPEASQSITIQPQPVRLSVDTSTDWPAVIATSSVAIAVGIMTYISQRNQIRASKAGFRHDWQKELRTLIAKFISLAATVRYEVGGNPDYLNSSESTELFGQLIDTHAKIELMLDRKKGYSKSISKITEDMILATRSSDINHLEALSNSLVDVANGVLEQAWQDIQDDLHGRKIKQ</sequence>
<keyword evidence="4" id="KW-1185">Reference proteome</keyword>
<keyword evidence="2" id="KW-0812">Transmembrane</keyword>
<keyword evidence="2" id="KW-1133">Transmembrane helix</keyword>
<evidence type="ECO:0000313" key="4">
    <source>
        <dbReference type="Proteomes" id="UP001596001"/>
    </source>
</evidence>
<evidence type="ECO:0000256" key="2">
    <source>
        <dbReference type="SAM" id="Phobius"/>
    </source>
</evidence>
<dbReference type="Proteomes" id="UP001596001">
    <property type="component" value="Unassembled WGS sequence"/>
</dbReference>
<evidence type="ECO:0000313" key="3">
    <source>
        <dbReference type="EMBL" id="MFC4790432.1"/>
    </source>
</evidence>
<organism evidence="3 4">
    <name type="scientific">Giesbergeria sinuosa</name>
    <dbReference type="NCBI Taxonomy" id="80883"/>
    <lineage>
        <taxon>Bacteria</taxon>
        <taxon>Pseudomonadati</taxon>
        <taxon>Pseudomonadota</taxon>
        <taxon>Betaproteobacteria</taxon>
        <taxon>Burkholderiales</taxon>
        <taxon>Comamonadaceae</taxon>
        <taxon>Giesbergeria</taxon>
    </lineage>
</organism>
<feature type="transmembrane region" description="Helical" evidence="2">
    <location>
        <begin position="60"/>
        <end position="79"/>
    </location>
</feature>
<proteinExistence type="predicted"/>
<name>A0ABV9QIC2_9BURK</name>
<comment type="caution">
    <text evidence="3">The sequence shown here is derived from an EMBL/GenBank/DDBJ whole genome shotgun (WGS) entry which is preliminary data.</text>
</comment>
<dbReference type="RefSeq" id="WP_382434936.1">
    <property type="nucleotide sequence ID" value="NZ_JBHSHJ010000023.1"/>
</dbReference>
<protein>
    <submittedName>
        <fullName evidence="3">Uncharacterized protein</fullName>
    </submittedName>
</protein>